<dbReference type="EMBL" id="GANO01000377">
    <property type="protein sequence ID" value="JAB59494.1"/>
    <property type="molecule type" value="mRNA"/>
</dbReference>
<sequence length="204" mass="23551">MGQVGSFIIRKANRFNAENRAHKIISQEKPKAAPKYEQTLRDMERVLKVNPSILEEIGNKNTALDERLKQVYVTSEDKIIIPSSKSDSDTKNLPLNRSASDDYEFGHLEPETVKPGYCSLRQAVKFISDHQTTPQEWTAERISQDYQIKKETVDDILKHFRTFKVFLPDKNAKTKEKLLMDPDTAKNKFLLEQEEKKENPPKSS</sequence>
<dbReference type="PANTHER" id="PTHR13338:SF4">
    <property type="entry name" value="NADH DEHYDROGENASE [UBIQUINONE] 1 ALPHA SUBCOMPLEX ASSEMBLY FACTOR 4"/>
    <property type="match status" value="1"/>
</dbReference>
<organism evidence="2">
    <name type="scientific">Corethrella appendiculata</name>
    <dbReference type="NCBI Taxonomy" id="1370023"/>
    <lineage>
        <taxon>Eukaryota</taxon>
        <taxon>Metazoa</taxon>
        <taxon>Ecdysozoa</taxon>
        <taxon>Arthropoda</taxon>
        <taxon>Hexapoda</taxon>
        <taxon>Insecta</taxon>
        <taxon>Pterygota</taxon>
        <taxon>Neoptera</taxon>
        <taxon>Endopterygota</taxon>
        <taxon>Diptera</taxon>
        <taxon>Nematocera</taxon>
        <taxon>Culicoidea</taxon>
        <taxon>Chaoboridae</taxon>
        <taxon>Corethrella</taxon>
    </lineage>
</organism>
<evidence type="ECO:0008006" key="3">
    <source>
        <dbReference type="Google" id="ProtNLM"/>
    </source>
</evidence>
<dbReference type="AlphaFoldDB" id="U5EYC8"/>
<dbReference type="Pfam" id="PF06784">
    <property type="entry name" value="UPF0240"/>
    <property type="match status" value="1"/>
</dbReference>
<reference evidence="2" key="1">
    <citation type="journal article" date="2014" name="Insect Biochem. Mol. Biol.">
        <title>An insight into the sialome of the frog biting fly, Corethrella appendiculata.</title>
        <authorList>
            <person name="Ribeiro J.M.C."/>
            <person name="Chagas A.C."/>
            <person name="Pham V.M."/>
            <person name="Lounibos L.P."/>
            <person name="Calvo E."/>
        </authorList>
    </citation>
    <scope>NUCLEOTIDE SEQUENCE</scope>
    <source>
        <tissue evidence="2">Salivary glands</tissue>
    </source>
</reference>
<dbReference type="GO" id="GO:0032981">
    <property type="term" value="P:mitochondrial respiratory chain complex I assembly"/>
    <property type="evidence" value="ECO:0007669"/>
    <property type="project" value="InterPro"/>
</dbReference>
<proteinExistence type="evidence at transcript level"/>
<accession>U5EYC8</accession>
<dbReference type="GO" id="GO:0005739">
    <property type="term" value="C:mitochondrion"/>
    <property type="evidence" value="ECO:0007669"/>
    <property type="project" value="TreeGrafter"/>
</dbReference>
<protein>
    <recommendedName>
        <fullName evidence="3">Protein NDUFAF4 homolog</fullName>
    </recommendedName>
</protein>
<dbReference type="InterPro" id="IPR009622">
    <property type="entry name" value="NDUFAF4"/>
</dbReference>
<name>U5EYC8_9DIPT</name>
<evidence type="ECO:0000256" key="1">
    <source>
        <dbReference type="SAM" id="MobiDB-lite"/>
    </source>
</evidence>
<feature type="region of interest" description="Disordered" evidence="1">
    <location>
        <begin position="184"/>
        <end position="204"/>
    </location>
</feature>
<evidence type="ECO:0000313" key="2">
    <source>
        <dbReference type="EMBL" id="JAB59494.1"/>
    </source>
</evidence>
<dbReference type="PANTHER" id="PTHR13338">
    <property type="entry name" value="UPF0240 PROTEIN"/>
    <property type="match status" value="1"/>
</dbReference>